<feature type="transmembrane region" description="Helical" evidence="9">
    <location>
        <begin position="35"/>
        <end position="59"/>
    </location>
</feature>
<dbReference type="HAMAP" id="MF_00154">
    <property type="entry name" value="CyoE_CtaB"/>
    <property type="match status" value="1"/>
</dbReference>
<dbReference type="PROSITE" id="PS00943">
    <property type="entry name" value="UBIA"/>
    <property type="match status" value="1"/>
</dbReference>
<dbReference type="FunFam" id="1.10.357.140:FF:000001">
    <property type="entry name" value="Protoheme IX farnesyltransferase"/>
    <property type="match status" value="1"/>
</dbReference>
<feature type="transmembrane region" description="Helical" evidence="9">
    <location>
        <begin position="161"/>
        <end position="182"/>
    </location>
</feature>
<accession>A0A1I1HLS0</accession>
<comment type="pathway">
    <text evidence="9">Porphyrin-containing compound metabolism; heme O biosynthesis; heme O from protoheme: step 1/1.</text>
</comment>
<evidence type="ECO:0000256" key="8">
    <source>
        <dbReference type="ARBA" id="ARBA00047690"/>
    </source>
</evidence>
<dbReference type="PANTHER" id="PTHR43448">
    <property type="entry name" value="PROTOHEME IX FARNESYLTRANSFERASE, MITOCHONDRIAL"/>
    <property type="match status" value="1"/>
</dbReference>
<comment type="catalytic activity">
    <reaction evidence="8 9">
        <text>heme b + (2E,6E)-farnesyl diphosphate + H2O = Fe(II)-heme o + diphosphate</text>
        <dbReference type="Rhea" id="RHEA:28070"/>
        <dbReference type="ChEBI" id="CHEBI:15377"/>
        <dbReference type="ChEBI" id="CHEBI:33019"/>
        <dbReference type="ChEBI" id="CHEBI:60344"/>
        <dbReference type="ChEBI" id="CHEBI:60530"/>
        <dbReference type="ChEBI" id="CHEBI:175763"/>
        <dbReference type="EC" id="2.5.1.141"/>
    </reaction>
</comment>
<evidence type="ECO:0000256" key="3">
    <source>
        <dbReference type="ARBA" id="ARBA00022679"/>
    </source>
</evidence>
<keyword evidence="3 9" id="KW-0808">Transferase</keyword>
<feature type="transmembrane region" description="Helical" evidence="9">
    <location>
        <begin position="12"/>
        <end position="29"/>
    </location>
</feature>
<dbReference type="NCBIfam" id="NF003348">
    <property type="entry name" value="PRK04375.1-1"/>
    <property type="match status" value="1"/>
</dbReference>
<evidence type="ECO:0000313" key="11">
    <source>
        <dbReference type="Proteomes" id="UP000199046"/>
    </source>
</evidence>
<protein>
    <recommendedName>
        <fullName evidence="9">Protoheme IX farnesyltransferase</fullName>
        <ecNumber evidence="9">2.5.1.141</ecNumber>
    </recommendedName>
    <alternativeName>
        <fullName evidence="9">Heme B farnesyltransferase</fullName>
    </alternativeName>
    <alternativeName>
        <fullName evidence="9">Heme O synthase</fullName>
    </alternativeName>
</protein>
<evidence type="ECO:0000256" key="7">
    <source>
        <dbReference type="ARBA" id="ARBA00023136"/>
    </source>
</evidence>
<keyword evidence="7 9" id="KW-0472">Membrane</keyword>
<keyword evidence="2 9" id="KW-1003">Cell membrane</keyword>
<evidence type="ECO:0000256" key="2">
    <source>
        <dbReference type="ARBA" id="ARBA00022475"/>
    </source>
</evidence>
<feature type="transmembrane region" description="Helical" evidence="9">
    <location>
        <begin position="80"/>
        <end position="103"/>
    </location>
</feature>
<reference evidence="11" key="1">
    <citation type="submission" date="2016-10" db="EMBL/GenBank/DDBJ databases">
        <authorList>
            <person name="Varghese N."/>
            <person name="Submissions S."/>
        </authorList>
    </citation>
    <scope>NUCLEOTIDE SEQUENCE [LARGE SCALE GENOMIC DNA]</scope>
    <source>
        <strain evidence="11">DSM 23439</strain>
    </source>
</reference>
<dbReference type="PANTHER" id="PTHR43448:SF2">
    <property type="entry name" value="PROTOHEME IX FARNESYLTRANSFERASE, MITOCHONDRIAL"/>
    <property type="match status" value="1"/>
</dbReference>
<comment type="miscellaneous">
    <text evidence="9">Carbon 2 of the heme B porphyrin ring is defined according to the Fischer nomenclature.</text>
</comment>
<dbReference type="NCBIfam" id="TIGR01473">
    <property type="entry name" value="cyoE_ctaB"/>
    <property type="match status" value="1"/>
</dbReference>
<gene>
    <name evidence="9" type="primary">cyoE</name>
    <name evidence="10" type="ORF">SAMN05421848_0675</name>
</gene>
<dbReference type="InterPro" id="IPR044878">
    <property type="entry name" value="UbiA_sf"/>
</dbReference>
<dbReference type="InterPro" id="IPR030470">
    <property type="entry name" value="UbiA_prenylTrfase_CS"/>
</dbReference>
<keyword evidence="5 9" id="KW-1133">Transmembrane helix</keyword>
<dbReference type="Gene3D" id="1.10.357.140">
    <property type="entry name" value="UbiA prenyltransferase"/>
    <property type="match status" value="1"/>
</dbReference>
<dbReference type="Pfam" id="PF01040">
    <property type="entry name" value="UbiA"/>
    <property type="match status" value="1"/>
</dbReference>
<keyword evidence="4 9" id="KW-0812">Transmembrane</keyword>
<dbReference type="Proteomes" id="UP000199046">
    <property type="component" value="Unassembled WGS sequence"/>
</dbReference>
<organism evidence="10 11">
    <name type="scientific">Kushneria avicenniae</name>
    <dbReference type="NCBI Taxonomy" id="402385"/>
    <lineage>
        <taxon>Bacteria</taxon>
        <taxon>Pseudomonadati</taxon>
        <taxon>Pseudomonadota</taxon>
        <taxon>Gammaproteobacteria</taxon>
        <taxon>Oceanospirillales</taxon>
        <taxon>Halomonadaceae</taxon>
        <taxon>Kushneria</taxon>
    </lineage>
</organism>
<dbReference type="InterPro" id="IPR006369">
    <property type="entry name" value="Protohaem_IX_farnesylTrfase"/>
</dbReference>
<name>A0A1I1HLS0_9GAMM</name>
<dbReference type="CDD" id="cd13957">
    <property type="entry name" value="PT_UbiA_Cox10"/>
    <property type="match status" value="1"/>
</dbReference>
<keyword evidence="11" id="KW-1185">Reference proteome</keyword>
<dbReference type="InterPro" id="IPR000537">
    <property type="entry name" value="UbiA_prenyltransferase"/>
</dbReference>
<dbReference type="RefSeq" id="WP_090130848.1">
    <property type="nucleotide sequence ID" value="NZ_FOLY01000002.1"/>
</dbReference>
<dbReference type="EC" id="2.5.1.141" evidence="9"/>
<evidence type="ECO:0000256" key="5">
    <source>
        <dbReference type="ARBA" id="ARBA00022989"/>
    </source>
</evidence>
<dbReference type="STRING" id="402385.SAMN05421848_0675"/>
<dbReference type="GO" id="GO:0008495">
    <property type="term" value="F:protoheme IX farnesyltransferase activity"/>
    <property type="evidence" value="ECO:0007669"/>
    <property type="project" value="UniProtKB-UniRule"/>
</dbReference>
<feature type="transmembrane region" description="Helical" evidence="9">
    <location>
        <begin position="231"/>
        <end position="251"/>
    </location>
</feature>
<comment type="function">
    <text evidence="9">Converts heme B (protoheme IX) to heme O by substitution of the vinyl group on carbon 2 of heme B porphyrin ring with a hydroxyethyl farnesyl side group.</text>
</comment>
<feature type="transmembrane region" description="Helical" evidence="9">
    <location>
        <begin position="109"/>
        <end position="127"/>
    </location>
</feature>
<evidence type="ECO:0000256" key="4">
    <source>
        <dbReference type="ARBA" id="ARBA00022692"/>
    </source>
</evidence>
<comment type="subcellular location">
    <subcellularLocation>
        <location evidence="1 9">Cell membrane</location>
        <topology evidence="1 9">Multi-pass membrane protein</topology>
    </subcellularLocation>
</comment>
<feature type="transmembrane region" description="Helical" evidence="9">
    <location>
        <begin position="263"/>
        <end position="280"/>
    </location>
</feature>
<evidence type="ECO:0000256" key="1">
    <source>
        <dbReference type="ARBA" id="ARBA00004651"/>
    </source>
</evidence>
<dbReference type="AlphaFoldDB" id="A0A1I1HLS0"/>
<dbReference type="EMBL" id="FOLY01000002">
    <property type="protein sequence ID" value="SFC22918.1"/>
    <property type="molecule type" value="Genomic_DNA"/>
</dbReference>
<dbReference type="GO" id="GO:0005886">
    <property type="term" value="C:plasma membrane"/>
    <property type="evidence" value="ECO:0007669"/>
    <property type="project" value="UniProtKB-SubCell"/>
</dbReference>
<feature type="transmembrane region" description="Helical" evidence="9">
    <location>
        <begin position="134"/>
        <end position="155"/>
    </location>
</feature>
<dbReference type="OrthoDB" id="9814417at2"/>
<evidence type="ECO:0000256" key="9">
    <source>
        <dbReference type="HAMAP-Rule" id="MF_00154"/>
    </source>
</evidence>
<keyword evidence="6 9" id="KW-0350">Heme biosynthesis</keyword>
<evidence type="ECO:0000256" key="6">
    <source>
        <dbReference type="ARBA" id="ARBA00023133"/>
    </source>
</evidence>
<sequence length="302" mass="32635">MLKRYLLLTKPGIVFGNLISVTGGFFLASRGSIDLLLFFATVIGVSLVVASGCVFNNVIDRDIDEYMSRTQKRALVEGTIDVRSALIMAGLLGAAGFLLLLLVANPLSAGVALFGFAIYVGAYSLWLKRHSVHGTLIGSLSGASPPVIGYCAVSNQFDSGALLVLLIFSLWQMPHSFAIAIFRLEDYRAASIPVLSVAKGVASAKRQTVAYIVAFGVAAMMLTFAGYTGYVYLVVMMVMTLYWLYIAIARYHQNDDARWARQLFGISILVVTVLSAVMAIDYRHPASQADTAQLDRPVSVNA</sequence>
<dbReference type="SUPFAM" id="SSF82866">
    <property type="entry name" value="Multidrug efflux transporter AcrB transmembrane domain"/>
    <property type="match status" value="1"/>
</dbReference>
<proteinExistence type="inferred from homology"/>
<dbReference type="UniPathway" id="UPA00834">
    <property type="reaction ID" value="UER00712"/>
</dbReference>
<dbReference type="GO" id="GO:0048034">
    <property type="term" value="P:heme O biosynthetic process"/>
    <property type="evidence" value="ECO:0007669"/>
    <property type="project" value="UniProtKB-UniRule"/>
</dbReference>
<feature type="transmembrane region" description="Helical" evidence="9">
    <location>
        <begin position="208"/>
        <end position="225"/>
    </location>
</feature>
<comment type="similarity">
    <text evidence="9">Belongs to the UbiA prenyltransferase family. Protoheme IX farnesyltransferase subfamily.</text>
</comment>
<evidence type="ECO:0000313" key="10">
    <source>
        <dbReference type="EMBL" id="SFC22918.1"/>
    </source>
</evidence>